<dbReference type="Proteomes" id="UP000075766">
    <property type="component" value="Unassembled WGS sequence"/>
</dbReference>
<keyword evidence="9" id="KW-1185">Reference proteome</keyword>
<comment type="similarity">
    <text evidence="1">Belongs to the peptidase U62 family.</text>
</comment>
<proteinExistence type="inferred from homology"/>
<evidence type="ECO:0000259" key="7">
    <source>
        <dbReference type="Pfam" id="PF19290"/>
    </source>
</evidence>
<dbReference type="InterPro" id="IPR036059">
    <property type="entry name" value="TldD/PmbA_sf"/>
</dbReference>
<evidence type="ECO:0000256" key="2">
    <source>
        <dbReference type="ARBA" id="ARBA00022670"/>
    </source>
</evidence>
<organism evidence="8 9">
    <name type="scientific">Marichromatium gracile</name>
    <name type="common">Chromatium gracile</name>
    <dbReference type="NCBI Taxonomy" id="1048"/>
    <lineage>
        <taxon>Bacteria</taxon>
        <taxon>Pseudomonadati</taxon>
        <taxon>Pseudomonadota</taxon>
        <taxon>Gammaproteobacteria</taxon>
        <taxon>Chromatiales</taxon>
        <taxon>Chromatiaceae</taxon>
        <taxon>Marichromatium</taxon>
    </lineage>
</organism>
<evidence type="ECO:0000256" key="4">
    <source>
        <dbReference type="ARBA" id="ARBA00023049"/>
    </source>
</evidence>
<dbReference type="NCBIfam" id="NF008006">
    <property type="entry name" value="PRK10735.1"/>
    <property type="match status" value="1"/>
</dbReference>
<evidence type="ECO:0000259" key="5">
    <source>
        <dbReference type="Pfam" id="PF01523"/>
    </source>
</evidence>
<name>A0ABR5VFF0_MARGR</name>
<dbReference type="GO" id="GO:0008237">
    <property type="term" value="F:metallopeptidase activity"/>
    <property type="evidence" value="ECO:0007669"/>
    <property type="project" value="UniProtKB-KW"/>
</dbReference>
<dbReference type="InterPro" id="IPR045570">
    <property type="entry name" value="Metalloprtase-TldD/E_cen_dom"/>
</dbReference>
<keyword evidence="3" id="KW-0378">Hydrolase</keyword>
<dbReference type="RefSeq" id="WP_062275307.1">
    <property type="nucleotide sequence ID" value="NZ_LSYU01000055.1"/>
</dbReference>
<dbReference type="SUPFAM" id="SSF111283">
    <property type="entry name" value="Putative modulator of DNA gyrase, PmbA/TldD"/>
    <property type="match status" value="1"/>
</dbReference>
<dbReference type="Pfam" id="PF19290">
    <property type="entry name" value="PmbA_TldD_2nd"/>
    <property type="match status" value="1"/>
</dbReference>
<evidence type="ECO:0000313" key="9">
    <source>
        <dbReference type="Proteomes" id="UP000075766"/>
    </source>
</evidence>
<gene>
    <name evidence="8" type="primary">tldD</name>
    <name evidence="8" type="ORF">AY586_02450</name>
</gene>
<reference evidence="8 9" key="1">
    <citation type="submission" date="2016-02" db="EMBL/GenBank/DDBJ databases">
        <title>Genome sequence of Marichromatium gracile YL-28, a purple sulfur bacterium.</title>
        <authorList>
            <person name="Zhao C."/>
            <person name="Hong X."/>
            <person name="Chen S."/>
            <person name="Yang S."/>
        </authorList>
    </citation>
    <scope>NUCLEOTIDE SEQUENCE [LARGE SCALE GENOMIC DNA]</scope>
    <source>
        <strain evidence="8 9">YL28</strain>
    </source>
</reference>
<dbReference type="InterPro" id="IPR051463">
    <property type="entry name" value="Peptidase_U62_metallo"/>
</dbReference>
<feature type="domain" description="Metalloprotease TldD/E central" evidence="7">
    <location>
        <begin position="127"/>
        <end position="236"/>
    </location>
</feature>
<dbReference type="PANTHER" id="PTHR30624:SF4">
    <property type="entry name" value="METALLOPROTEASE TLDD"/>
    <property type="match status" value="1"/>
</dbReference>
<dbReference type="InterPro" id="IPR025502">
    <property type="entry name" value="TldD"/>
</dbReference>
<dbReference type="InterPro" id="IPR045569">
    <property type="entry name" value="Metalloprtase-TldD/E_C"/>
</dbReference>
<dbReference type="PANTHER" id="PTHR30624">
    <property type="entry name" value="UNCHARACTERIZED PROTEIN TLDD AND PMBA"/>
    <property type="match status" value="1"/>
</dbReference>
<evidence type="ECO:0000256" key="3">
    <source>
        <dbReference type="ARBA" id="ARBA00022801"/>
    </source>
</evidence>
<dbReference type="Pfam" id="PF19289">
    <property type="entry name" value="PmbA_TldD_3rd"/>
    <property type="match status" value="1"/>
</dbReference>
<dbReference type="EMBL" id="LSYU01000055">
    <property type="protein sequence ID" value="KXX64453.1"/>
    <property type="molecule type" value="Genomic_DNA"/>
</dbReference>
<dbReference type="InterPro" id="IPR035068">
    <property type="entry name" value="TldD/PmbA_N"/>
</dbReference>
<keyword evidence="2" id="KW-0645">Protease</keyword>
<dbReference type="PIRSF" id="PIRSF004919">
    <property type="entry name" value="TldD"/>
    <property type="match status" value="1"/>
</dbReference>
<comment type="caution">
    <text evidence="8">The sequence shown here is derived from an EMBL/GenBank/DDBJ whole genome shotgun (WGS) entry which is preliminary data.</text>
</comment>
<keyword evidence="4 8" id="KW-0482">Metalloprotease</keyword>
<feature type="domain" description="Metalloprotease TldD/E N-terminal" evidence="5">
    <location>
        <begin position="38"/>
        <end position="102"/>
    </location>
</feature>
<dbReference type="Gene3D" id="3.30.2290.10">
    <property type="entry name" value="PmbA/TldD superfamily"/>
    <property type="match status" value="1"/>
</dbReference>
<feature type="domain" description="Metalloprotease TldD/E C-terminal" evidence="6">
    <location>
        <begin position="244"/>
        <end position="477"/>
    </location>
</feature>
<dbReference type="InterPro" id="IPR002510">
    <property type="entry name" value="Metalloprtase-TldD/E_N"/>
</dbReference>
<protein>
    <submittedName>
        <fullName evidence="8">Metalloprotease TldD</fullName>
    </submittedName>
</protein>
<sequence>MNDSLALARDSILAPVGLSDGDLDRLLGLLAGASVDAADIYFQSSRLQSWVLEDGIIKDGNFNIEQGAGLRVICGEKTGFAYSDELQFPALAQAAEAARAIARGGQNRSVAVGTGVAARALYPPINPIDTLADADKIALLRQVDAEARAADPRVREVTASLVAAHDVVLVLADDGSLAADVRPLVRMNVSVIVEADGRREQGSSGGGARTDLGFFLAEERALGFAREAVRLALTSLEAEEAPAGTMPVVLGPGWPGVLLHEAVGHGLEGDFNRKGTSAFAGRLGERVAAPGVTVVDNGTLPGRRGSLAIDDEGTPTQETVLIEDGILRGYMQDKLNARLMGVAPTGNGRRESYAHLPMPRMTNTYMLAGDRDPAEIIASVDKGLYAANFGGGQVDITSGKFVFSASEAYLIENGRIGRPVKGATLIGNGPEVMTRVSMIGNDLKLDEGVGTCGKDGQSVPVGVGQPTLRIDALTVGGTSA</sequence>
<accession>A0ABR5VFF0</accession>
<evidence type="ECO:0000256" key="1">
    <source>
        <dbReference type="ARBA" id="ARBA00005836"/>
    </source>
</evidence>
<evidence type="ECO:0000313" key="8">
    <source>
        <dbReference type="EMBL" id="KXX64453.1"/>
    </source>
</evidence>
<evidence type="ECO:0000259" key="6">
    <source>
        <dbReference type="Pfam" id="PF19289"/>
    </source>
</evidence>
<dbReference type="Pfam" id="PF01523">
    <property type="entry name" value="PmbA_TldD_1st"/>
    <property type="match status" value="1"/>
</dbReference>